<reference evidence="7 8" key="1">
    <citation type="submission" date="2019-07" db="EMBL/GenBank/DDBJ databases">
        <title>Whole genome shotgun sequence of Oceanithermus desulfurans NBRC 100063.</title>
        <authorList>
            <person name="Hosoyama A."/>
            <person name="Uohara A."/>
            <person name="Ohji S."/>
            <person name="Ichikawa N."/>
        </authorList>
    </citation>
    <scope>NUCLEOTIDE SEQUENCE [LARGE SCALE GENOMIC DNA]</scope>
    <source>
        <strain evidence="7 8">NBRC 100063</strain>
    </source>
</reference>
<dbReference type="SUPFAM" id="SSF51735">
    <property type="entry name" value="NAD(P)-binding Rossmann-fold domains"/>
    <property type="match status" value="1"/>
</dbReference>
<feature type="domain" description="Glutamate/phenylalanine/leucine/valine/L-tryptophan dehydrogenase C-terminal" evidence="6">
    <location>
        <begin position="191"/>
        <end position="420"/>
    </location>
</feature>
<organism evidence="7 8">
    <name type="scientific">Oceanithermus desulfurans NBRC 100063</name>
    <dbReference type="NCBI Taxonomy" id="1227550"/>
    <lineage>
        <taxon>Bacteria</taxon>
        <taxon>Thermotogati</taxon>
        <taxon>Deinococcota</taxon>
        <taxon>Deinococci</taxon>
        <taxon>Thermales</taxon>
        <taxon>Thermaceae</taxon>
        <taxon>Oceanithermus</taxon>
    </lineage>
</organism>
<protein>
    <recommendedName>
        <fullName evidence="3">Glutamate dehydrogenase</fullName>
    </recommendedName>
</protein>
<dbReference type="Pfam" id="PF00208">
    <property type="entry name" value="ELFV_dehydrog"/>
    <property type="match status" value="1"/>
</dbReference>
<dbReference type="GO" id="GO:0004352">
    <property type="term" value="F:glutamate dehydrogenase (NAD+) activity"/>
    <property type="evidence" value="ECO:0007669"/>
    <property type="project" value="TreeGrafter"/>
</dbReference>
<dbReference type="InterPro" id="IPR006095">
    <property type="entry name" value="Glu/Leu/Phe/Val/Trp_DH"/>
</dbReference>
<dbReference type="GO" id="GO:0006538">
    <property type="term" value="P:L-glutamate catabolic process"/>
    <property type="evidence" value="ECO:0007669"/>
    <property type="project" value="TreeGrafter"/>
</dbReference>
<dbReference type="Proteomes" id="UP000321827">
    <property type="component" value="Unassembled WGS sequence"/>
</dbReference>
<feature type="site" description="Important for catalysis" evidence="4">
    <location>
        <position position="153"/>
    </location>
</feature>
<comment type="caution">
    <text evidence="7">The sequence shown here is derived from an EMBL/GenBank/DDBJ whole genome shotgun (WGS) entry which is preliminary data.</text>
</comment>
<dbReference type="InterPro" id="IPR014362">
    <property type="entry name" value="Glu_DH"/>
</dbReference>
<evidence type="ECO:0000256" key="1">
    <source>
        <dbReference type="ARBA" id="ARBA00006382"/>
    </source>
</evidence>
<name>A0A511RMN3_9DEIN</name>
<keyword evidence="2 3" id="KW-0560">Oxidoreductase</keyword>
<dbReference type="InterPro" id="IPR006097">
    <property type="entry name" value="Glu/Leu/Phe/Val/Trp_DH_dimer"/>
</dbReference>
<dbReference type="EMBL" id="BJXN01000029">
    <property type="protein sequence ID" value="GEM90919.1"/>
    <property type="molecule type" value="Genomic_DNA"/>
</dbReference>
<dbReference type="SMART" id="SM00839">
    <property type="entry name" value="ELFV_dehydrog"/>
    <property type="match status" value="1"/>
</dbReference>
<dbReference type="InterPro" id="IPR046346">
    <property type="entry name" value="Aminoacid_DH-like_N_sf"/>
</dbReference>
<dbReference type="SUPFAM" id="SSF53223">
    <property type="entry name" value="Aminoacid dehydrogenase-like, N-terminal domain"/>
    <property type="match status" value="1"/>
</dbReference>
<proteinExistence type="inferred from homology"/>
<evidence type="ECO:0000256" key="2">
    <source>
        <dbReference type="ARBA" id="ARBA00023002"/>
    </source>
</evidence>
<dbReference type="Gene3D" id="1.10.8.1210">
    <property type="match status" value="1"/>
</dbReference>
<dbReference type="InterPro" id="IPR036291">
    <property type="entry name" value="NAD(P)-bd_dom_sf"/>
</dbReference>
<gene>
    <name evidence="7" type="ORF">ODE01S_23530</name>
</gene>
<comment type="similarity">
    <text evidence="1 3 5">Belongs to the Glu/Leu/Phe/Val dehydrogenases family.</text>
</comment>
<sequence length="423" mass="45474">MLKSAYKPPGEPGLWHDFLAQLERTLAHVNAHPATVEYLTHPRRTVALTVPVQLDDGTVSFFSGYRVVHNIALGPARGGVRYHPRVSLGQSVGLAAIATIQSAVFRLPYGGAAGGVSVNPRKLSLGEVERLTRRYAAELVDVIGPDKDILGPDLGTGEREMAWMMDTFSTNRGFTEPGVVTGKPPQLGGVSKRGEAVGRGVLYAVEAFTRFQEQDLAGSTVAVQGYGKVGRAVARLFSEAGAKVVAVSDEWGAVYNPDGLDYKALLAHFKETGRVEGFAGAHTIGRDALVGLNADFLILAALEGLINEGNVDQVRAKVIVESAVGAVTADADAELRRRGVPVVPDVIAGGGGLTMDYLEWVQNFSMFNWSEDRVWSAMQRRVAQTLEEVCTYAEAHAIDLRLASYAIAVDQINFSTHMRGVYP</sequence>
<dbReference type="PIRSF" id="PIRSF000185">
    <property type="entry name" value="Glu_DH"/>
    <property type="match status" value="1"/>
</dbReference>
<dbReference type="PROSITE" id="PS00739">
    <property type="entry name" value="ADOHCYASE_2"/>
    <property type="match status" value="1"/>
</dbReference>
<dbReference type="Pfam" id="PF02812">
    <property type="entry name" value="ELFV_dehydrog_N"/>
    <property type="match status" value="1"/>
</dbReference>
<dbReference type="InterPro" id="IPR006096">
    <property type="entry name" value="Glu/Leu/Phe/Val/Trp_DH_C"/>
</dbReference>
<evidence type="ECO:0000256" key="4">
    <source>
        <dbReference type="PIRSR" id="PIRSR000185-3"/>
    </source>
</evidence>
<dbReference type="PANTHER" id="PTHR11606:SF13">
    <property type="entry name" value="GLUTAMATE DEHYDROGENASE 1, MITOCHONDRIAL"/>
    <property type="match status" value="1"/>
</dbReference>
<dbReference type="AlphaFoldDB" id="A0A511RMN3"/>
<dbReference type="RefSeq" id="WP_147149109.1">
    <property type="nucleotide sequence ID" value="NZ_BJXN01000029.1"/>
</dbReference>
<dbReference type="PRINTS" id="PR00082">
    <property type="entry name" value="GLFDHDRGNASE"/>
</dbReference>
<dbReference type="Gene3D" id="3.40.50.720">
    <property type="entry name" value="NAD(P)-binding Rossmann-like Domain"/>
    <property type="match status" value="1"/>
</dbReference>
<dbReference type="Gene3D" id="3.40.50.10860">
    <property type="entry name" value="Leucine Dehydrogenase, chain A, domain 1"/>
    <property type="match status" value="1"/>
</dbReference>
<dbReference type="InterPro" id="IPR020082">
    <property type="entry name" value="S-Ado-L-homoCys_hydrolase_CS"/>
</dbReference>
<dbReference type="InterPro" id="IPR033922">
    <property type="entry name" value="NAD_bind_Glu_DH"/>
</dbReference>
<dbReference type="PANTHER" id="PTHR11606">
    <property type="entry name" value="GLUTAMATE DEHYDROGENASE"/>
    <property type="match status" value="1"/>
</dbReference>
<evidence type="ECO:0000256" key="3">
    <source>
        <dbReference type="PIRNR" id="PIRNR000185"/>
    </source>
</evidence>
<evidence type="ECO:0000313" key="7">
    <source>
        <dbReference type="EMBL" id="GEM90919.1"/>
    </source>
</evidence>
<evidence type="ECO:0000259" key="6">
    <source>
        <dbReference type="SMART" id="SM00839"/>
    </source>
</evidence>
<dbReference type="CDD" id="cd01076">
    <property type="entry name" value="NAD_bind_1_Glu_DH"/>
    <property type="match status" value="1"/>
</dbReference>
<dbReference type="OrthoDB" id="9803297at2"/>
<accession>A0A511RMN3</accession>
<evidence type="ECO:0000313" key="8">
    <source>
        <dbReference type="Proteomes" id="UP000321827"/>
    </source>
</evidence>
<evidence type="ECO:0000256" key="5">
    <source>
        <dbReference type="RuleBase" id="RU004417"/>
    </source>
</evidence>